<sequence>MTIRKIRSDPESDNEMEFPSSKHIKLSNGDVHMSEEEISEEERTEELEEGQQGEEPLSEPVLEMRNLELKPLAVDNDGFVEGSIVKITLTNFVTYDYCEISPGPHMNMIIGPNGTGKSTIVCAIALGLGGVPALLGRAKDINEFVKTGEDEAIIMIELKKVGTRNVTIQRSFKKSSKTNSWRINGKNCPYKDVQSIVHGFNIQVDNLCQFLPQDRVAEFAELTPPLLLQRTQAAAGKAELHEMQKKLVQIRDNEKSLTKSHKSDLSHLQILKNKNQELERDVLRMQQREKIINNIKLLKAQIPLVNYTESKAKYDRAEIDYQNEKDKYQKAKDEVAPIKALVDRVAGENQRAKRNLDESETGYKRSLTEVRKVIEKIKTKRVEVNTHKRTIIEKKRKLPEREAEIEKAARRIQQIEEQVATPPSSDTSQFENAISEINEEMNNLQAEKVEINQKSDEENRKKYQLSERLRSRHAQMKQLENVKEQRMRFLTGQYPDVARACAWLEENRHRFSGVVYDPVVLLLNLKDSRYAQQVEQALGGFRSSHLRQFICEKREDYQLMTRICIDQQKMKINVSWPDLNPAVDYRKKPAPTEEIKAKLGMDYYVVDLLDGPKYVIDTLCQDAYINLIPVTINRINEQAVVNANLFQKFVAGDTFYNTKTSNYGRKSKQTQTSIIPQAKFLDNTIDTEAQANLKEEMRSLQASIQQAEIILKELGREHDNIRAKLEEKKHAKEDQQSQKRDVQKRFQQYQQLLRRLTQFKAELVDLKKRPEEQKAEIAQMEEEVSRMADEEDDLLKNYAKILEKTIGMFEERNKAAMLYHFMDTKNKTAESFANTQTENLNNARAAMNNAKAEYLTAKKETKEYMEASKTAGSDLPDELREAFNEIILKWKQEEGLKITLIELQNKIAEEEGKVSAIRYANADAMSHYQERKQDIETLEAKAEQTRRILDDYRNQIQTIKSQWAPLIKELVSRIDEKFTAAFKRINCAGTIQLEESEDFDKWGINILVKFRDSEKLQLLTGQRQSGGERSVSTILYLMSLQDLAASPFRVVDEINQGMDPRNERMIHEQIVQSATRAGTSQYFLITPKLLPDLYYNQRMRVLCIYNSEWLPEKILPLQSYLDHAKATGMA</sequence>
<name>A0A0B7N1J8_9FUNG</name>
<evidence type="ECO:0000256" key="1">
    <source>
        <dbReference type="ARBA" id="ARBA00004123"/>
    </source>
</evidence>
<dbReference type="STRING" id="35722.A0A0B7N1J8"/>
<keyword evidence="6" id="KW-0547">Nucleotide-binding</keyword>
<dbReference type="Gene3D" id="3.40.50.300">
    <property type="entry name" value="P-loop containing nucleotide triphosphate hydrolases"/>
    <property type="match status" value="2"/>
</dbReference>
<evidence type="ECO:0000256" key="6">
    <source>
        <dbReference type="ARBA" id="ARBA00022741"/>
    </source>
</evidence>
<dbReference type="GO" id="GO:0000724">
    <property type="term" value="P:double-strand break repair via homologous recombination"/>
    <property type="evidence" value="ECO:0007669"/>
    <property type="project" value="TreeGrafter"/>
</dbReference>
<protein>
    <recommendedName>
        <fullName evidence="4">Structural maintenance of chromosomes protein 5</fullName>
    </recommendedName>
</protein>
<evidence type="ECO:0000256" key="9">
    <source>
        <dbReference type="ARBA" id="ARBA00023242"/>
    </source>
</evidence>
<dbReference type="OrthoDB" id="10254973at2759"/>
<feature type="domain" description="Rad50/SbcC-type AAA" evidence="12">
    <location>
        <begin position="86"/>
        <end position="279"/>
    </location>
</feature>
<gene>
    <name evidence="13" type="primary">PARPA_02735.1 scaffold 5218</name>
</gene>
<dbReference type="PANTHER" id="PTHR45916">
    <property type="entry name" value="STRUCTURAL MAINTENANCE OF CHROMOSOMES PROTEIN 5"/>
    <property type="match status" value="1"/>
</dbReference>
<feature type="compositionally biased region" description="Acidic residues" evidence="11">
    <location>
        <begin position="36"/>
        <end position="52"/>
    </location>
</feature>
<keyword evidence="7" id="KW-0067">ATP-binding</keyword>
<reference evidence="13 14" key="1">
    <citation type="submission" date="2014-09" db="EMBL/GenBank/DDBJ databases">
        <authorList>
            <person name="Ellenberger Sabrina"/>
        </authorList>
    </citation>
    <scope>NUCLEOTIDE SEQUENCE [LARGE SCALE GENOMIC DNA]</scope>
    <source>
        <strain evidence="13 14">CBS 412.66</strain>
    </source>
</reference>
<dbReference type="GO" id="GO:0016887">
    <property type="term" value="F:ATP hydrolysis activity"/>
    <property type="evidence" value="ECO:0007669"/>
    <property type="project" value="InterPro"/>
</dbReference>
<dbReference type="GO" id="GO:0005524">
    <property type="term" value="F:ATP binding"/>
    <property type="evidence" value="ECO:0007669"/>
    <property type="project" value="UniProtKB-KW"/>
</dbReference>
<evidence type="ECO:0000259" key="12">
    <source>
        <dbReference type="Pfam" id="PF13476"/>
    </source>
</evidence>
<dbReference type="PANTHER" id="PTHR45916:SF1">
    <property type="entry name" value="STRUCTURAL MAINTENANCE OF CHROMOSOMES PROTEIN 5"/>
    <property type="match status" value="1"/>
</dbReference>
<evidence type="ECO:0000256" key="2">
    <source>
        <dbReference type="ARBA" id="ARBA00004286"/>
    </source>
</evidence>
<dbReference type="SUPFAM" id="SSF52540">
    <property type="entry name" value="P-loop containing nucleoside triphosphate hydrolases"/>
    <property type="match status" value="2"/>
</dbReference>
<feature type="coiled-coil region" evidence="10">
    <location>
        <begin position="268"/>
        <end position="334"/>
    </location>
</feature>
<feature type="coiled-coil region" evidence="10">
    <location>
        <begin position="833"/>
        <end position="867"/>
    </location>
</feature>
<feature type="coiled-coil region" evidence="10">
    <location>
        <begin position="893"/>
        <end position="962"/>
    </location>
</feature>
<dbReference type="InterPro" id="IPR038729">
    <property type="entry name" value="Rad50/SbcC_AAA"/>
</dbReference>
<keyword evidence="5" id="KW-0158">Chromosome</keyword>
<evidence type="ECO:0000256" key="8">
    <source>
        <dbReference type="ARBA" id="ARBA00023054"/>
    </source>
</evidence>
<evidence type="ECO:0000256" key="10">
    <source>
        <dbReference type="SAM" id="Coils"/>
    </source>
</evidence>
<keyword evidence="14" id="KW-1185">Reference proteome</keyword>
<evidence type="ECO:0000256" key="11">
    <source>
        <dbReference type="SAM" id="MobiDB-lite"/>
    </source>
</evidence>
<feature type="region of interest" description="Disordered" evidence="11">
    <location>
        <begin position="1"/>
        <end position="60"/>
    </location>
</feature>
<dbReference type="AlphaFoldDB" id="A0A0B7N1J8"/>
<organism evidence="13 14">
    <name type="scientific">Parasitella parasitica</name>
    <dbReference type="NCBI Taxonomy" id="35722"/>
    <lineage>
        <taxon>Eukaryota</taxon>
        <taxon>Fungi</taxon>
        <taxon>Fungi incertae sedis</taxon>
        <taxon>Mucoromycota</taxon>
        <taxon>Mucoromycotina</taxon>
        <taxon>Mucoromycetes</taxon>
        <taxon>Mucorales</taxon>
        <taxon>Mucorineae</taxon>
        <taxon>Mucoraceae</taxon>
        <taxon>Parasitella</taxon>
    </lineage>
</organism>
<dbReference type="Pfam" id="PF13476">
    <property type="entry name" value="AAA_23"/>
    <property type="match status" value="1"/>
</dbReference>
<dbReference type="GO" id="GO:0003697">
    <property type="term" value="F:single-stranded DNA binding"/>
    <property type="evidence" value="ECO:0007669"/>
    <property type="project" value="TreeGrafter"/>
</dbReference>
<dbReference type="GO" id="GO:0005634">
    <property type="term" value="C:nucleus"/>
    <property type="evidence" value="ECO:0007669"/>
    <property type="project" value="UniProtKB-SubCell"/>
</dbReference>
<proteinExistence type="inferred from homology"/>
<feature type="compositionally biased region" description="Basic and acidic residues" evidence="11">
    <location>
        <begin position="1"/>
        <end position="10"/>
    </location>
</feature>
<feature type="coiled-coil region" evidence="10">
    <location>
        <begin position="398"/>
        <end position="461"/>
    </location>
</feature>
<keyword evidence="8 10" id="KW-0175">Coiled coil</keyword>
<dbReference type="FunFam" id="3.40.50.300:FF:001301">
    <property type="entry name" value="Structural maintenance of chromosomes 5"/>
    <property type="match status" value="1"/>
</dbReference>
<dbReference type="GO" id="GO:0030915">
    <property type="term" value="C:Smc5-Smc6 complex"/>
    <property type="evidence" value="ECO:0007669"/>
    <property type="project" value="UniProtKB-ARBA"/>
</dbReference>
<feature type="coiled-coil region" evidence="10">
    <location>
        <begin position="690"/>
        <end position="797"/>
    </location>
</feature>
<evidence type="ECO:0000256" key="5">
    <source>
        <dbReference type="ARBA" id="ARBA00022454"/>
    </source>
</evidence>
<keyword evidence="9" id="KW-0539">Nucleus</keyword>
<evidence type="ECO:0000256" key="7">
    <source>
        <dbReference type="ARBA" id="ARBA00022840"/>
    </source>
</evidence>
<evidence type="ECO:0000313" key="13">
    <source>
        <dbReference type="EMBL" id="CEP09258.1"/>
    </source>
</evidence>
<evidence type="ECO:0000313" key="14">
    <source>
        <dbReference type="Proteomes" id="UP000054107"/>
    </source>
</evidence>
<dbReference type="Proteomes" id="UP000054107">
    <property type="component" value="Unassembled WGS sequence"/>
</dbReference>
<comment type="similarity">
    <text evidence="3">Belongs to the SMC family. SMC5 subfamily.</text>
</comment>
<evidence type="ECO:0000256" key="3">
    <source>
        <dbReference type="ARBA" id="ARBA00010171"/>
    </source>
</evidence>
<comment type="subcellular location">
    <subcellularLocation>
        <location evidence="2">Chromosome</location>
    </subcellularLocation>
    <subcellularLocation>
        <location evidence="1">Nucleus</location>
    </subcellularLocation>
</comment>
<dbReference type="InterPro" id="IPR027417">
    <property type="entry name" value="P-loop_NTPase"/>
</dbReference>
<dbReference type="EMBL" id="LN721303">
    <property type="protein sequence ID" value="CEP09258.1"/>
    <property type="molecule type" value="Genomic_DNA"/>
</dbReference>
<evidence type="ECO:0000256" key="4">
    <source>
        <dbReference type="ARBA" id="ARBA00018687"/>
    </source>
</evidence>
<accession>A0A0B7N1J8</accession>